<dbReference type="EC" id="2.2.1.6" evidence="4 14"/>
<accession>A0A8J7RJZ6</accession>
<dbReference type="CDD" id="cd07035">
    <property type="entry name" value="TPP_PYR_POX_like"/>
    <property type="match status" value="1"/>
</dbReference>
<comment type="cofactor">
    <cofactor evidence="14">
        <name>Mg(2+)</name>
        <dbReference type="ChEBI" id="CHEBI:18420"/>
    </cofactor>
    <text evidence="14">Binds 1 Mg(2+) ion per subunit.</text>
</comment>
<dbReference type="Pfam" id="PF00205">
    <property type="entry name" value="TPP_enzyme_M"/>
    <property type="match status" value="1"/>
</dbReference>
<evidence type="ECO:0000256" key="3">
    <source>
        <dbReference type="ARBA" id="ARBA00007812"/>
    </source>
</evidence>
<evidence type="ECO:0000256" key="10">
    <source>
        <dbReference type="ARBA" id="ARBA00022842"/>
    </source>
</evidence>
<dbReference type="InterPro" id="IPR012001">
    <property type="entry name" value="Thiamin_PyroP_enz_TPP-bd_dom"/>
</dbReference>
<evidence type="ECO:0000256" key="7">
    <source>
        <dbReference type="ARBA" id="ARBA00022679"/>
    </source>
</evidence>
<name>A0A8J7RJZ6_9BACT</name>
<evidence type="ECO:0000259" key="17">
    <source>
        <dbReference type="Pfam" id="PF02775"/>
    </source>
</evidence>
<dbReference type="InterPro" id="IPR029061">
    <property type="entry name" value="THDP-binding"/>
</dbReference>
<dbReference type="CDD" id="cd02015">
    <property type="entry name" value="TPP_AHAS"/>
    <property type="match status" value="1"/>
</dbReference>
<evidence type="ECO:0000256" key="15">
    <source>
        <dbReference type="SAM" id="MobiDB-lite"/>
    </source>
</evidence>
<feature type="domain" description="Thiamine pyrophosphate enzyme TPP-binding" evidence="17">
    <location>
        <begin position="427"/>
        <end position="577"/>
    </location>
</feature>
<dbReference type="InterPro" id="IPR012000">
    <property type="entry name" value="Thiamin_PyroP_enz_cen_dom"/>
</dbReference>
<organism evidence="19 20">
    <name type="scientific">Natronogracilivirga saccharolytica</name>
    <dbReference type="NCBI Taxonomy" id="2812953"/>
    <lineage>
        <taxon>Bacteria</taxon>
        <taxon>Pseudomonadati</taxon>
        <taxon>Balneolota</taxon>
        <taxon>Balneolia</taxon>
        <taxon>Balneolales</taxon>
        <taxon>Cyclonatronaceae</taxon>
        <taxon>Natronogracilivirga</taxon>
    </lineage>
</organism>
<dbReference type="GO" id="GO:0003984">
    <property type="term" value="F:acetolactate synthase activity"/>
    <property type="evidence" value="ECO:0007669"/>
    <property type="project" value="UniProtKB-EC"/>
</dbReference>
<dbReference type="FunFam" id="3.40.50.970:FF:000016">
    <property type="entry name" value="Acetolactate synthase"/>
    <property type="match status" value="1"/>
</dbReference>
<feature type="domain" description="Thiamine pyrophosphate enzyme N-terminal TPP-binding" evidence="18">
    <location>
        <begin position="45"/>
        <end position="161"/>
    </location>
</feature>
<dbReference type="InterPro" id="IPR039368">
    <property type="entry name" value="AHAS_TPP"/>
</dbReference>
<dbReference type="UniPathway" id="UPA00049">
    <property type="reaction ID" value="UER00059"/>
</dbReference>
<dbReference type="Proteomes" id="UP000673975">
    <property type="component" value="Unassembled WGS sequence"/>
</dbReference>
<keyword evidence="20" id="KW-1185">Reference proteome</keyword>
<dbReference type="InterPro" id="IPR000399">
    <property type="entry name" value="TPP-bd_CS"/>
</dbReference>
<gene>
    <name evidence="19" type="primary">ilvB</name>
    <name evidence="19" type="ORF">NATSA_08175</name>
</gene>
<dbReference type="GO" id="GO:0009097">
    <property type="term" value="P:isoleucine biosynthetic process"/>
    <property type="evidence" value="ECO:0007669"/>
    <property type="project" value="UniProtKB-UniPathway"/>
</dbReference>
<evidence type="ECO:0000256" key="4">
    <source>
        <dbReference type="ARBA" id="ARBA00013145"/>
    </source>
</evidence>
<dbReference type="Pfam" id="PF02775">
    <property type="entry name" value="TPP_enzyme_C"/>
    <property type="match status" value="1"/>
</dbReference>
<evidence type="ECO:0000256" key="1">
    <source>
        <dbReference type="ARBA" id="ARBA00004974"/>
    </source>
</evidence>
<keyword evidence="7 14" id="KW-0808">Transferase</keyword>
<keyword evidence="9" id="KW-0274">FAD</keyword>
<protein>
    <recommendedName>
        <fullName evidence="4 14">Acetolactate synthase</fullName>
        <ecNumber evidence="4 14">2.2.1.6</ecNumber>
    </recommendedName>
</protein>
<dbReference type="GO" id="GO:0009099">
    <property type="term" value="P:L-valine biosynthetic process"/>
    <property type="evidence" value="ECO:0007669"/>
    <property type="project" value="UniProtKB-UniPathway"/>
</dbReference>
<dbReference type="PROSITE" id="PS00187">
    <property type="entry name" value="TPP_ENZYMES"/>
    <property type="match status" value="1"/>
</dbReference>
<dbReference type="FunFam" id="3.40.50.970:FF:000007">
    <property type="entry name" value="Acetolactate synthase"/>
    <property type="match status" value="1"/>
</dbReference>
<dbReference type="EMBL" id="JAFIDN010000005">
    <property type="protein sequence ID" value="MBP3192637.1"/>
    <property type="molecule type" value="Genomic_DNA"/>
</dbReference>
<dbReference type="AlphaFoldDB" id="A0A8J7RJZ6"/>
<evidence type="ECO:0000256" key="6">
    <source>
        <dbReference type="ARBA" id="ARBA00022630"/>
    </source>
</evidence>
<evidence type="ECO:0000256" key="5">
    <source>
        <dbReference type="ARBA" id="ARBA00022605"/>
    </source>
</evidence>
<comment type="catalytic activity">
    <reaction evidence="13 14">
        <text>2 pyruvate + H(+) = (2S)-2-acetolactate + CO2</text>
        <dbReference type="Rhea" id="RHEA:25249"/>
        <dbReference type="ChEBI" id="CHEBI:15361"/>
        <dbReference type="ChEBI" id="CHEBI:15378"/>
        <dbReference type="ChEBI" id="CHEBI:16526"/>
        <dbReference type="ChEBI" id="CHEBI:58476"/>
        <dbReference type="EC" id="2.2.1.6"/>
    </reaction>
</comment>
<evidence type="ECO:0000256" key="14">
    <source>
        <dbReference type="RuleBase" id="RU003591"/>
    </source>
</evidence>
<comment type="similarity">
    <text evidence="3 14">Belongs to the TPP enzyme family.</text>
</comment>
<sequence>MKQSKTSPEPTQEQQTKTSTPKHAGSDQPVSPDSSEKTGAEKKVMSGGEILIQSLLDQGVDTIFGYPGGVVLGVYDILFKTPELRHILVRHEQGGTHAADGYARATGKPGVILATSGPGATNTVTGITNAMMDSIPMVVLTGQVPSTLIGNDAFQEADIIGMTRPVTKHSFLVKKTEDLADAIRDAFYIATSGRPGPVLIDLPKDMLFTEAEYEARKPQVSLRGYKPQTEAASEQIRKAAELIAVAEKPLLYVGGGAISSDAHKEVTEMARKCNIPVTTTLMGLGAFPESDPLSLGMLGMHGTWYANMAIQKCDVLIAVGARFDDRVTGRVDGFSPHSRKIHIDIDPSCINKNVHAEVPVIGDVKQVLGELIGQVDRVDTTEWLQTIDKWREEHPLRYEPRNKEIAPQYMIQEISGVTEGEAIISTDVGQHQMWAAQYYKFNHPKSWLSSGGLGTMGFGFPAALGAAVAQPGREVWCVTGDGGFQMTSMELATAVAYNIPVKIAIMNNGYLGMVRQWQEMFYGGRYSHSFLEESNPDFVKMAETYGAVGMRAKTTDELAEVLEKAHAIKDRPVVMDIWVSKEECVYPMIPPGKAVDELVDTPWPVQPKNKK</sequence>
<dbReference type="SUPFAM" id="SSF52467">
    <property type="entry name" value="DHS-like NAD/FAD-binding domain"/>
    <property type="match status" value="1"/>
</dbReference>
<keyword evidence="5 14" id="KW-0028">Amino-acid biosynthesis</keyword>
<dbReference type="GO" id="GO:0030976">
    <property type="term" value="F:thiamine pyrophosphate binding"/>
    <property type="evidence" value="ECO:0007669"/>
    <property type="project" value="UniProtKB-UniRule"/>
</dbReference>
<keyword evidence="8 14" id="KW-0479">Metal-binding</keyword>
<evidence type="ECO:0000259" key="16">
    <source>
        <dbReference type="Pfam" id="PF00205"/>
    </source>
</evidence>
<dbReference type="FunFam" id="3.40.50.1220:FF:000008">
    <property type="entry name" value="Acetolactate synthase"/>
    <property type="match status" value="1"/>
</dbReference>
<evidence type="ECO:0000256" key="9">
    <source>
        <dbReference type="ARBA" id="ARBA00022827"/>
    </source>
</evidence>
<evidence type="ECO:0000313" key="19">
    <source>
        <dbReference type="EMBL" id="MBP3192637.1"/>
    </source>
</evidence>
<comment type="caution">
    <text evidence="19">The sequence shown here is derived from an EMBL/GenBank/DDBJ whole genome shotgun (WGS) entry which is preliminary data.</text>
</comment>
<dbReference type="GO" id="GO:0000287">
    <property type="term" value="F:magnesium ion binding"/>
    <property type="evidence" value="ECO:0007669"/>
    <property type="project" value="UniProtKB-UniRule"/>
</dbReference>
<dbReference type="UniPathway" id="UPA00047">
    <property type="reaction ID" value="UER00055"/>
</dbReference>
<feature type="domain" description="Thiamine pyrophosphate enzyme central" evidence="16">
    <location>
        <begin position="236"/>
        <end position="371"/>
    </location>
</feature>
<reference evidence="19" key="1">
    <citation type="submission" date="2021-02" db="EMBL/GenBank/DDBJ databases">
        <title>Natronogracilivirga saccharolytica gen. nov. sp. nov. a new anaerobic, haloalkiliphilic carbohydrate-fermenting bacterium from soda lake and proposing of Cyclonatronumiaceae fam. nov. in the phylum Balneolaeota.</title>
        <authorList>
            <person name="Zhilina T.N."/>
            <person name="Sorokin D.Y."/>
            <person name="Zavarzina D.G."/>
            <person name="Toshchakov S.V."/>
            <person name="Kublanov I.V."/>
        </authorList>
    </citation>
    <scope>NUCLEOTIDE SEQUENCE</scope>
    <source>
        <strain evidence="19">Z-1702</strain>
    </source>
</reference>
<dbReference type="InterPro" id="IPR029035">
    <property type="entry name" value="DHS-like_NAD/FAD-binding_dom"/>
</dbReference>
<feature type="compositionally biased region" description="Polar residues" evidence="15">
    <location>
        <begin position="1"/>
        <end position="21"/>
    </location>
</feature>
<evidence type="ECO:0000259" key="18">
    <source>
        <dbReference type="Pfam" id="PF02776"/>
    </source>
</evidence>
<proteinExistence type="inferred from homology"/>
<evidence type="ECO:0000256" key="13">
    <source>
        <dbReference type="ARBA" id="ARBA00048670"/>
    </source>
</evidence>
<evidence type="ECO:0000256" key="8">
    <source>
        <dbReference type="ARBA" id="ARBA00022723"/>
    </source>
</evidence>
<evidence type="ECO:0000256" key="12">
    <source>
        <dbReference type="ARBA" id="ARBA00023304"/>
    </source>
</evidence>
<dbReference type="PANTHER" id="PTHR18968:SF13">
    <property type="entry name" value="ACETOLACTATE SYNTHASE CATALYTIC SUBUNIT, MITOCHONDRIAL"/>
    <property type="match status" value="1"/>
</dbReference>
<dbReference type="SUPFAM" id="SSF52518">
    <property type="entry name" value="Thiamin diphosphate-binding fold (THDP-binding)"/>
    <property type="match status" value="2"/>
</dbReference>
<comment type="cofactor">
    <cofactor evidence="14">
        <name>thiamine diphosphate</name>
        <dbReference type="ChEBI" id="CHEBI:58937"/>
    </cofactor>
    <text evidence="14">Binds 1 thiamine pyrophosphate per subunit.</text>
</comment>
<feature type="region of interest" description="Disordered" evidence="15">
    <location>
        <begin position="1"/>
        <end position="42"/>
    </location>
</feature>
<evidence type="ECO:0000313" key="20">
    <source>
        <dbReference type="Proteomes" id="UP000673975"/>
    </source>
</evidence>
<dbReference type="InterPro" id="IPR012846">
    <property type="entry name" value="Acetolactate_synth_lsu"/>
</dbReference>
<dbReference type="InterPro" id="IPR045229">
    <property type="entry name" value="TPP_enz"/>
</dbReference>
<keyword evidence="6" id="KW-0285">Flavoprotein</keyword>
<evidence type="ECO:0000256" key="2">
    <source>
        <dbReference type="ARBA" id="ARBA00005025"/>
    </source>
</evidence>
<dbReference type="Gene3D" id="3.40.50.1220">
    <property type="entry name" value="TPP-binding domain"/>
    <property type="match status" value="1"/>
</dbReference>
<dbReference type="NCBIfam" id="TIGR00118">
    <property type="entry name" value="acolac_lg"/>
    <property type="match status" value="1"/>
</dbReference>
<dbReference type="Gene3D" id="3.40.50.970">
    <property type="match status" value="2"/>
</dbReference>
<comment type="pathway">
    <text evidence="1 14">Amino-acid biosynthesis; L-isoleucine biosynthesis; L-isoleucine from 2-oxobutanoate: step 1/4.</text>
</comment>
<keyword evidence="11 14" id="KW-0786">Thiamine pyrophosphate</keyword>
<evidence type="ECO:0000256" key="11">
    <source>
        <dbReference type="ARBA" id="ARBA00023052"/>
    </source>
</evidence>
<keyword evidence="10 14" id="KW-0460">Magnesium</keyword>
<dbReference type="PANTHER" id="PTHR18968">
    <property type="entry name" value="THIAMINE PYROPHOSPHATE ENZYMES"/>
    <property type="match status" value="1"/>
</dbReference>
<comment type="pathway">
    <text evidence="2 14">Amino-acid biosynthesis; L-valine biosynthesis; L-valine from pyruvate: step 1/4.</text>
</comment>
<dbReference type="GO" id="GO:0050660">
    <property type="term" value="F:flavin adenine dinucleotide binding"/>
    <property type="evidence" value="ECO:0007669"/>
    <property type="project" value="InterPro"/>
</dbReference>
<dbReference type="GO" id="GO:0005948">
    <property type="term" value="C:acetolactate synthase complex"/>
    <property type="evidence" value="ECO:0007669"/>
    <property type="project" value="TreeGrafter"/>
</dbReference>
<dbReference type="Pfam" id="PF02776">
    <property type="entry name" value="TPP_enzyme_N"/>
    <property type="match status" value="1"/>
</dbReference>
<keyword evidence="12 14" id="KW-0100">Branched-chain amino acid biosynthesis</keyword>
<dbReference type="InterPro" id="IPR011766">
    <property type="entry name" value="TPP_enzyme_TPP-bd"/>
</dbReference>